<name>A0A381VUN2_9ZZZZ</name>
<accession>A0A381VUN2</accession>
<reference evidence="1" key="1">
    <citation type="submission" date="2018-05" db="EMBL/GenBank/DDBJ databases">
        <authorList>
            <person name="Lanie J.A."/>
            <person name="Ng W.-L."/>
            <person name="Kazmierczak K.M."/>
            <person name="Andrzejewski T.M."/>
            <person name="Davidsen T.M."/>
            <person name="Wayne K.J."/>
            <person name="Tettelin H."/>
            <person name="Glass J.I."/>
            <person name="Rusch D."/>
            <person name="Podicherti R."/>
            <person name="Tsui H.-C.T."/>
            <person name="Winkler M.E."/>
        </authorList>
    </citation>
    <scope>NUCLEOTIDE SEQUENCE</scope>
</reference>
<proteinExistence type="predicted"/>
<evidence type="ECO:0000313" key="1">
    <source>
        <dbReference type="EMBL" id="SVA44010.1"/>
    </source>
</evidence>
<gene>
    <name evidence="1" type="ORF">METZ01_LOCUS96864</name>
</gene>
<protein>
    <submittedName>
        <fullName evidence="1">Uncharacterized protein</fullName>
    </submittedName>
</protein>
<dbReference type="AlphaFoldDB" id="A0A381VUN2"/>
<feature type="non-terminal residue" evidence="1">
    <location>
        <position position="24"/>
    </location>
</feature>
<feature type="non-terminal residue" evidence="1">
    <location>
        <position position="1"/>
    </location>
</feature>
<sequence>VAVGDQNLKDALFHAVSGVNEKRR</sequence>
<dbReference type="EMBL" id="UINC01009840">
    <property type="protein sequence ID" value="SVA44010.1"/>
    <property type="molecule type" value="Genomic_DNA"/>
</dbReference>
<organism evidence="1">
    <name type="scientific">marine metagenome</name>
    <dbReference type="NCBI Taxonomy" id="408172"/>
    <lineage>
        <taxon>unclassified sequences</taxon>
        <taxon>metagenomes</taxon>
        <taxon>ecological metagenomes</taxon>
    </lineage>
</organism>